<evidence type="ECO:0000256" key="1">
    <source>
        <dbReference type="ARBA" id="ARBA00001932"/>
    </source>
</evidence>
<evidence type="ECO:0000256" key="6">
    <source>
        <dbReference type="PIRSR" id="PIRSR602081-2"/>
    </source>
</evidence>
<proteinExistence type="inferred from homology"/>
<comment type="similarity">
    <text evidence="7">Belongs to the DNA photolyase family.</text>
</comment>
<sequence>MAEKLNIFWFRRDLRLEDNVGFHKALNGKYPVMPIFIFDSEILNELPKDDARVTFIHETLQEMRNKLQERGSSLAIYHGKPIDVYKNIVTDYNIQNVITNRDYEVYAQERDKEIKKFLSTQKQDSDSNDSSEIGFYDYKDQVIFEKDDVVKADGDPYVVYTPFKNKWKDTFEPKTDLKNYPCEKHFDNLYAHSRLPNMSLSDIGFEKSKIDVPSYKVTPSLINNYEDTRNFPAIDGTSHLGPHLRFGTVSVRKMMEKAIAEKNEVFWSELIWREFFTQIIWHFPKTQHDAFRSKYDRIKWRNNEDEFEKWKTGTTGYALVDAGMRQLNKTGYMHNRVRMLVASFLCKHLLIDWRWGEAYFAEKLLDYEQASNVGNWQWAAGSGVDAAPYFRIFNPITQVDKFDKDKKYIKNWIPEFGTDTYPEMMVDHKEARERCLKVYKEAVS</sequence>
<dbReference type="RefSeq" id="WP_151673586.1">
    <property type="nucleotide sequence ID" value="NZ_BKCG01000003.1"/>
</dbReference>
<dbReference type="PRINTS" id="PR00147">
    <property type="entry name" value="DNAPHOTLYASE"/>
</dbReference>
<dbReference type="InterPro" id="IPR036134">
    <property type="entry name" value="Crypto/Photolyase_FAD-like_sf"/>
</dbReference>
<evidence type="ECO:0000313" key="10">
    <source>
        <dbReference type="Proteomes" id="UP000326509"/>
    </source>
</evidence>
<dbReference type="InterPro" id="IPR018394">
    <property type="entry name" value="DNA_photolyase_1_CS_C"/>
</dbReference>
<feature type="site" description="Electron transfer via tryptophanyl radical" evidence="6">
    <location>
        <position position="376"/>
    </location>
</feature>
<evidence type="ECO:0000256" key="3">
    <source>
        <dbReference type="ARBA" id="ARBA00022827"/>
    </source>
</evidence>
<feature type="site" description="Electron transfer via tryptophanyl radical" evidence="6">
    <location>
        <position position="353"/>
    </location>
</feature>
<dbReference type="GO" id="GO:0003677">
    <property type="term" value="F:DNA binding"/>
    <property type="evidence" value="ECO:0007669"/>
    <property type="project" value="TreeGrafter"/>
</dbReference>
<feature type="site" description="Electron transfer via tryptophanyl radical" evidence="6">
    <location>
        <position position="300"/>
    </location>
</feature>
<dbReference type="SUPFAM" id="SSF48173">
    <property type="entry name" value="Cryptochrome/photolyase FAD-binding domain"/>
    <property type="match status" value="1"/>
</dbReference>
<dbReference type="Pfam" id="PF00875">
    <property type="entry name" value="DNA_photolyase"/>
    <property type="match status" value="1"/>
</dbReference>
<gene>
    <name evidence="9" type="primary">phrB1</name>
    <name evidence="9" type="ORF">ULMA_14620</name>
</gene>
<dbReference type="GO" id="GO:0009416">
    <property type="term" value="P:response to light stimulus"/>
    <property type="evidence" value="ECO:0007669"/>
    <property type="project" value="TreeGrafter"/>
</dbReference>
<comment type="cofactor">
    <cofactor evidence="5">
        <name>FAD</name>
        <dbReference type="ChEBI" id="CHEBI:57692"/>
    </cofactor>
    <text evidence="5">Binds 1 FAD per subunit.</text>
</comment>
<dbReference type="InterPro" id="IPR036155">
    <property type="entry name" value="Crypto/Photolyase_N_sf"/>
</dbReference>
<dbReference type="GO" id="GO:0006139">
    <property type="term" value="P:nucleobase-containing compound metabolic process"/>
    <property type="evidence" value="ECO:0007669"/>
    <property type="project" value="UniProtKB-ARBA"/>
</dbReference>
<comment type="caution">
    <text evidence="9">The sequence shown here is derived from an EMBL/GenBank/DDBJ whole genome shotgun (WGS) entry which is preliminary data.</text>
</comment>
<keyword evidence="10" id="KW-1185">Reference proteome</keyword>
<keyword evidence="2 5" id="KW-0285">Flavoprotein</keyword>
<dbReference type="OrthoDB" id="9772484at2"/>
<keyword evidence="4 7" id="KW-0157">Chromophore</keyword>
<dbReference type="PROSITE" id="PS51645">
    <property type="entry name" value="PHR_CRY_ALPHA_BETA"/>
    <property type="match status" value="1"/>
</dbReference>
<dbReference type="Pfam" id="PF03441">
    <property type="entry name" value="FAD_binding_7"/>
    <property type="match status" value="1"/>
</dbReference>
<keyword evidence="3 5" id="KW-0274">FAD</keyword>
<accession>A0A5J4IWJ2</accession>
<dbReference type="Gene3D" id="3.40.50.620">
    <property type="entry name" value="HUPs"/>
    <property type="match status" value="1"/>
</dbReference>
<dbReference type="InterPro" id="IPR002081">
    <property type="entry name" value="Cryptochrome/DNA_photolyase_1"/>
</dbReference>
<feature type="binding site" evidence="5">
    <location>
        <position position="266"/>
    </location>
    <ligand>
        <name>FAD</name>
        <dbReference type="ChEBI" id="CHEBI:57692"/>
    </ligand>
</feature>
<protein>
    <submittedName>
        <fullName evidence="9">Deoxyribodipyrimidine photo-lyase</fullName>
    </submittedName>
</protein>
<dbReference type="EMBL" id="BKCG01000003">
    <property type="protein sequence ID" value="GER59354.1"/>
    <property type="molecule type" value="Genomic_DNA"/>
</dbReference>
<dbReference type="SUPFAM" id="SSF52425">
    <property type="entry name" value="Cryptochrome/photolyase, N-terminal domain"/>
    <property type="match status" value="1"/>
</dbReference>
<feature type="binding site" evidence="5">
    <location>
        <begin position="269"/>
        <end position="276"/>
    </location>
    <ligand>
        <name>FAD</name>
        <dbReference type="ChEBI" id="CHEBI:57692"/>
    </ligand>
</feature>
<dbReference type="PANTHER" id="PTHR11455">
    <property type="entry name" value="CRYPTOCHROME"/>
    <property type="match status" value="1"/>
</dbReference>
<dbReference type="PROSITE" id="PS00691">
    <property type="entry name" value="DNA_PHOTOLYASES_1_2"/>
    <property type="match status" value="1"/>
</dbReference>
<dbReference type="InterPro" id="IPR005101">
    <property type="entry name" value="Cryptochr/Photolyase_FAD-bd"/>
</dbReference>
<dbReference type="InterPro" id="IPR006050">
    <property type="entry name" value="DNA_photolyase_N"/>
</dbReference>
<reference evidence="9 10" key="1">
    <citation type="submission" date="2019-08" db="EMBL/GenBank/DDBJ databases">
        <title>Draft genome sequence of Ulvibacter marinus type strain NBRC 109484.</title>
        <authorList>
            <person name="Kawano K."/>
            <person name="Ushijima N."/>
            <person name="Kihara M."/>
            <person name="Itoh H."/>
        </authorList>
    </citation>
    <scope>NUCLEOTIDE SEQUENCE [LARGE SCALE GENOMIC DNA]</scope>
    <source>
        <strain evidence="9 10">NBRC 109484</strain>
    </source>
</reference>
<evidence type="ECO:0000256" key="4">
    <source>
        <dbReference type="ARBA" id="ARBA00022991"/>
    </source>
</evidence>
<evidence type="ECO:0000256" key="2">
    <source>
        <dbReference type="ARBA" id="ARBA00022630"/>
    </source>
</evidence>
<keyword evidence="9" id="KW-0456">Lyase</keyword>
<evidence type="ECO:0000259" key="8">
    <source>
        <dbReference type="PROSITE" id="PS51645"/>
    </source>
</evidence>
<evidence type="ECO:0000256" key="7">
    <source>
        <dbReference type="RuleBase" id="RU004182"/>
    </source>
</evidence>
<dbReference type="GO" id="GO:0003904">
    <property type="term" value="F:deoxyribodipyrimidine photo-lyase activity"/>
    <property type="evidence" value="ECO:0007669"/>
    <property type="project" value="TreeGrafter"/>
</dbReference>
<evidence type="ECO:0000256" key="5">
    <source>
        <dbReference type="PIRSR" id="PIRSR602081-1"/>
    </source>
</evidence>
<dbReference type="PANTHER" id="PTHR11455:SF9">
    <property type="entry name" value="CRYPTOCHROME CIRCADIAN CLOCK 5 ISOFORM X1"/>
    <property type="match status" value="1"/>
</dbReference>
<dbReference type="InterPro" id="IPR014729">
    <property type="entry name" value="Rossmann-like_a/b/a_fold"/>
</dbReference>
<dbReference type="AlphaFoldDB" id="A0A5J4IWJ2"/>
<comment type="cofactor">
    <cofactor evidence="1">
        <name>(6R)-5,10-methylene-5,6,7,8-tetrahydrofolate</name>
        <dbReference type="ChEBI" id="CHEBI:15636"/>
    </cofactor>
</comment>
<dbReference type="GO" id="GO:0071949">
    <property type="term" value="F:FAD binding"/>
    <property type="evidence" value="ECO:0007669"/>
    <property type="project" value="TreeGrafter"/>
</dbReference>
<feature type="binding site" evidence="5">
    <location>
        <position position="225"/>
    </location>
    <ligand>
        <name>FAD</name>
        <dbReference type="ChEBI" id="CHEBI:57692"/>
    </ligand>
</feature>
<dbReference type="GO" id="GO:0006950">
    <property type="term" value="P:response to stress"/>
    <property type="evidence" value="ECO:0007669"/>
    <property type="project" value="UniProtKB-ARBA"/>
</dbReference>
<dbReference type="Proteomes" id="UP000326509">
    <property type="component" value="Unassembled WGS sequence"/>
</dbReference>
<evidence type="ECO:0000313" key="9">
    <source>
        <dbReference type="EMBL" id="GER59354.1"/>
    </source>
</evidence>
<dbReference type="Gene3D" id="1.10.579.10">
    <property type="entry name" value="DNA Cyclobutane Dipyrimidine Photolyase, subunit A, domain 3"/>
    <property type="match status" value="1"/>
</dbReference>
<feature type="domain" description="Photolyase/cryptochrome alpha/beta" evidence="8">
    <location>
        <begin position="4"/>
        <end position="133"/>
    </location>
</feature>
<name>A0A5J4IWJ2_9FLAO</name>
<organism evidence="9 10">
    <name type="scientific">Patiriisocius marinus</name>
    <dbReference type="NCBI Taxonomy" id="1397112"/>
    <lineage>
        <taxon>Bacteria</taxon>
        <taxon>Pseudomonadati</taxon>
        <taxon>Bacteroidota</taxon>
        <taxon>Flavobacteriia</taxon>
        <taxon>Flavobacteriales</taxon>
        <taxon>Flavobacteriaceae</taxon>
        <taxon>Patiriisocius</taxon>
    </lineage>
</organism>
<dbReference type="Gene3D" id="1.25.40.80">
    <property type="match status" value="1"/>
</dbReference>